<keyword evidence="5" id="KW-1185">Reference proteome</keyword>
<evidence type="ECO:0000313" key="4">
    <source>
        <dbReference type="EMBL" id="KOT42521.1"/>
    </source>
</evidence>
<evidence type="ECO:0000313" key="5">
    <source>
        <dbReference type="Proteomes" id="UP000037773"/>
    </source>
</evidence>
<evidence type="ECO:0000259" key="3">
    <source>
        <dbReference type="Pfam" id="PF13193"/>
    </source>
</evidence>
<protein>
    <recommendedName>
        <fullName evidence="3">AMP-binding enzyme C-terminal domain-containing protein</fullName>
    </recommendedName>
</protein>
<name>A0A0M8QP55_9ACTN</name>
<dbReference type="InterPro" id="IPR045851">
    <property type="entry name" value="AMP-bd_C_sf"/>
</dbReference>
<comment type="caution">
    <text evidence="4">The sequence shown here is derived from an EMBL/GenBank/DDBJ whole genome shotgun (WGS) entry which is preliminary data.</text>
</comment>
<feature type="domain" description="AMP-binding enzyme C-terminal" evidence="3">
    <location>
        <begin position="64"/>
        <end position="139"/>
    </location>
</feature>
<dbReference type="EMBL" id="LGCN01000077">
    <property type="protein sequence ID" value="KOT42521.1"/>
    <property type="molecule type" value="Genomic_DNA"/>
</dbReference>
<dbReference type="AlphaFoldDB" id="A0A0M8QP55"/>
<reference evidence="4 5" key="1">
    <citation type="submission" date="2015-07" db="EMBL/GenBank/DDBJ databases">
        <authorList>
            <person name="Noorani M."/>
        </authorList>
    </citation>
    <scope>NUCLEOTIDE SEQUENCE [LARGE SCALE GENOMIC DNA]</scope>
    <source>
        <strain evidence="4 5">NRRL B-24567</strain>
    </source>
</reference>
<gene>
    <name evidence="4" type="ORF">ADK41_08250</name>
</gene>
<sequence>MARGYVNRPGPTAQRFVADPFGPPGTRMYRTGDLVRRHPDGNLEFLGRTDFQVKLRGFRIELGEIETVITRTPGITQAVALVREDRPGDKRLVVYTVPRTGHHIDPTTVRRHAAHTLPDYMVPAHIVVLDTMPLTPNGKVDR</sequence>
<dbReference type="FunFam" id="3.30.300.30:FF:000010">
    <property type="entry name" value="Enterobactin synthetase component F"/>
    <property type="match status" value="1"/>
</dbReference>
<dbReference type="GO" id="GO:0031177">
    <property type="term" value="F:phosphopantetheine binding"/>
    <property type="evidence" value="ECO:0007669"/>
    <property type="project" value="TreeGrafter"/>
</dbReference>
<dbReference type="SUPFAM" id="SSF56801">
    <property type="entry name" value="Acetyl-CoA synthetase-like"/>
    <property type="match status" value="1"/>
</dbReference>
<dbReference type="GO" id="GO:0044550">
    <property type="term" value="P:secondary metabolite biosynthetic process"/>
    <property type="evidence" value="ECO:0007669"/>
    <property type="project" value="TreeGrafter"/>
</dbReference>
<accession>A0A0M8QP55</accession>
<feature type="non-terminal residue" evidence="4">
    <location>
        <position position="142"/>
    </location>
</feature>
<keyword evidence="1" id="KW-0596">Phosphopantetheine</keyword>
<dbReference type="GO" id="GO:0043041">
    <property type="term" value="P:amino acid activation for nonribosomal peptide biosynthetic process"/>
    <property type="evidence" value="ECO:0007669"/>
    <property type="project" value="TreeGrafter"/>
</dbReference>
<proteinExistence type="predicted"/>
<dbReference type="Gene3D" id="2.30.38.10">
    <property type="entry name" value="Luciferase, Domain 3"/>
    <property type="match status" value="1"/>
</dbReference>
<dbReference type="Pfam" id="PF13193">
    <property type="entry name" value="AMP-binding_C"/>
    <property type="match status" value="1"/>
</dbReference>
<dbReference type="Gene3D" id="3.30.300.30">
    <property type="match status" value="1"/>
</dbReference>
<evidence type="ECO:0000256" key="2">
    <source>
        <dbReference type="ARBA" id="ARBA00022553"/>
    </source>
</evidence>
<organism evidence="4 5">
    <name type="scientific">Streptomyces caelestis</name>
    <dbReference type="NCBI Taxonomy" id="36816"/>
    <lineage>
        <taxon>Bacteria</taxon>
        <taxon>Bacillati</taxon>
        <taxon>Actinomycetota</taxon>
        <taxon>Actinomycetes</taxon>
        <taxon>Kitasatosporales</taxon>
        <taxon>Streptomycetaceae</taxon>
        <taxon>Streptomyces</taxon>
    </lineage>
</organism>
<dbReference type="PANTHER" id="PTHR45527:SF1">
    <property type="entry name" value="FATTY ACID SYNTHASE"/>
    <property type="match status" value="1"/>
</dbReference>
<dbReference type="Proteomes" id="UP000037773">
    <property type="component" value="Unassembled WGS sequence"/>
</dbReference>
<dbReference type="GO" id="GO:0005829">
    <property type="term" value="C:cytosol"/>
    <property type="evidence" value="ECO:0007669"/>
    <property type="project" value="TreeGrafter"/>
</dbReference>
<keyword evidence="2" id="KW-0597">Phosphoprotein</keyword>
<dbReference type="PANTHER" id="PTHR45527">
    <property type="entry name" value="NONRIBOSOMAL PEPTIDE SYNTHETASE"/>
    <property type="match status" value="1"/>
</dbReference>
<evidence type="ECO:0000256" key="1">
    <source>
        <dbReference type="ARBA" id="ARBA00022450"/>
    </source>
</evidence>
<dbReference type="InterPro" id="IPR025110">
    <property type="entry name" value="AMP-bd_C"/>
</dbReference>